<feature type="compositionally biased region" description="Pro residues" evidence="1">
    <location>
        <begin position="106"/>
        <end position="121"/>
    </location>
</feature>
<comment type="caution">
    <text evidence="3">The sequence shown here is derived from an EMBL/GenBank/DDBJ whole genome shotgun (WGS) entry which is preliminary data.</text>
</comment>
<keyword evidence="2" id="KW-1133">Transmembrane helix</keyword>
<feature type="compositionally biased region" description="Polar residues" evidence="1">
    <location>
        <begin position="124"/>
        <end position="140"/>
    </location>
</feature>
<dbReference type="Proteomes" id="UP001595909">
    <property type="component" value="Unassembled WGS sequence"/>
</dbReference>
<protein>
    <recommendedName>
        <fullName evidence="5">Serine/threonine protein kinase</fullName>
    </recommendedName>
</protein>
<gene>
    <name evidence="3" type="ORF">ACFPEL_26265</name>
</gene>
<proteinExistence type="predicted"/>
<evidence type="ECO:0000256" key="1">
    <source>
        <dbReference type="SAM" id="MobiDB-lite"/>
    </source>
</evidence>
<evidence type="ECO:0000256" key="2">
    <source>
        <dbReference type="SAM" id="Phobius"/>
    </source>
</evidence>
<feature type="region of interest" description="Disordered" evidence="1">
    <location>
        <begin position="1"/>
        <end position="20"/>
    </location>
</feature>
<organism evidence="3 4">
    <name type="scientific">Actinomycetospora chibensis</name>
    <dbReference type="NCBI Taxonomy" id="663606"/>
    <lineage>
        <taxon>Bacteria</taxon>
        <taxon>Bacillati</taxon>
        <taxon>Actinomycetota</taxon>
        <taxon>Actinomycetes</taxon>
        <taxon>Pseudonocardiales</taxon>
        <taxon>Pseudonocardiaceae</taxon>
        <taxon>Actinomycetospora</taxon>
    </lineage>
</organism>
<keyword evidence="2" id="KW-0812">Transmembrane</keyword>
<keyword evidence="2" id="KW-0472">Membrane</keyword>
<keyword evidence="4" id="KW-1185">Reference proteome</keyword>
<dbReference type="EMBL" id="JBHSIM010000052">
    <property type="protein sequence ID" value="MFC4835938.1"/>
    <property type="molecule type" value="Genomic_DNA"/>
</dbReference>
<feature type="transmembrane region" description="Helical" evidence="2">
    <location>
        <begin position="77"/>
        <end position="98"/>
    </location>
</feature>
<reference evidence="4" key="1">
    <citation type="journal article" date="2019" name="Int. J. Syst. Evol. Microbiol.">
        <title>The Global Catalogue of Microorganisms (GCM) 10K type strain sequencing project: providing services to taxonomists for standard genome sequencing and annotation.</title>
        <authorList>
            <consortium name="The Broad Institute Genomics Platform"/>
            <consortium name="The Broad Institute Genome Sequencing Center for Infectious Disease"/>
            <person name="Wu L."/>
            <person name="Ma J."/>
        </authorList>
    </citation>
    <scope>NUCLEOTIDE SEQUENCE [LARGE SCALE GENOMIC DNA]</scope>
    <source>
        <strain evidence="4">CCUG 50347</strain>
    </source>
</reference>
<dbReference type="RefSeq" id="WP_274189954.1">
    <property type="nucleotide sequence ID" value="NZ_BAABHN010000052.1"/>
</dbReference>
<sequence length="261" mass="26525">MSQIHEHPHGAGPHPGPPWATMPPPAPYPYVPAPRRGDVPPAGLSYGYGPPTPYGAGPPTSWMPPAPPPPPRRRTALIAFLLGLVLLGGIVLAVTIMARALSAPPVPGPVAPPAQSGPPSSPSTLTSMFGGNGTCTPTTPDAQIPLSAEGLACSGQGDGTAFVFYRYTAPTDTFQDTMVREWGGSGLTQRAQDDCRTQYTGTVDVPGTGTTPVVVDVYRHSPFMAVTATAGGGTGGGGGGTTDATTPRYRVADRGSLCTGG</sequence>
<evidence type="ECO:0000313" key="3">
    <source>
        <dbReference type="EMBL" id="MFC4835938.1"/>
    </source>
</evidence>
<name>A0ABV9RNY2_9PSEU</name>
<evidence type="ECO:0000313" key="4">
    <source>
        <dbReference type="Proteomes" id="UP001595909"/>
    </source>
</evidence>
<accession>A0ABV9RNY2</accession>
<evidence type="ECO:0008006" key="5">
    <source>
        <dbReference type="Google" id="ProtNLM"/>
    </source>
</evidence>
<feature type="region of interest" description="Disordered" evidence="1">
    <location>
        <begin position="106"/>
        <end position="140"/>
    </location>
</feature>